<dbReference type="GO" id="GO:0006527">
    <property type="term" value="P:L-arginine catabolic process"/>
    <property type="evidence" value="ECO:0007669"/>
    <property type="project" value="UniProtKB-UniRule"/>
</dbReference>
<dbReference type="InterPro" id="IPR007041">
    <property type="entry name" value="Arg_succinylTrfase_AstA/AruG"/>
</dbReference>
<protein>
    <recommendedName>
        <fullName evidence="4">Arginine N-succinyltransferase</fullName>
        <ecNumber evidence="4">2.3.1.109</ecNumber>
    </recommendedName>
</protein>
<dbReference type="OrthoDB" id="21121at2"/>
<organism evidence="5 6">
    <name type="scientific">Neptunomonas qingdaonensis</name>
    <dbReference type="NCBI Taxonomy" id="1045558"/>
    <lineage>
        <taxon>Bacteria</taxon>
        <taxon>Pseudomonadati</taxon>
        <taxon>Pseudomonadota</taxon>
        <taxon>Gammaproteobacteria</taxon>
        <taxon>Oceanospirillales</taxon>
        <taxon>Oceanospirillaceae</taxon>
        <taxon>Neptunomonas</taxon>
    </lineage>
</organism>
<keyword evidence="1" id="KW-0056">Arginine metabolism</keyword>
<dbReference type="EC" id="2.3.1.109" evidence="4"/>
<gene>
    <name evidence="5" type="ORF">SAMN05216175_11363</name>
</gene>
<dbReference type="NCBIfam" id="TIGR03244">
    <property type="entry name" value="arg_catab_AstA"/>
    <property type="match status" value="1"/>
</dbReference>
<dbReference type="AlphaFoldDB" id="A0A1I2UJR3"/>
<keyword evidence="2 5" id="KW-0808">Transferase</keyword>
<dbReference type="Gene3D" id="2.40.40.20">
    <property type="match status" value="1"/>
</dbReference>
<reference evidence="6" key="1">
    <citation type="submission" date="2016-10" db="EMBL/GenBank/DDBJ databases">
        <authorList>
            <person name="Varghese N."/>
            <person name="Submissions S."/>
        </authorList>
    </citation>
    <scope>NUCLEOTIDE SEQUENCE [LARGE SCALE GENOMIC DNA]</scope>
    <source>
        <strain evidence="6">CGMCC 1.10971</strain>
    </source>
</reference>
<dbReference type="InterPro" id="IPR016181">
    <property type="entry name" value="Acyl_CoA_acyltransferase"/>
</dbReference>
<evidence type="ECO:0000256" key="4">
    <source>
        <dbReference type="NCBIfam" id="TIGR03244"/>
    </source>
</evidence>
<proteinExistence type="predicted"/>
<keyword evidence="6" id="KW-1185">Reference proteome</keyword>
<dbReference type="NCBIfam" id="TIGR03243">
    <property type="entry name" value="arg_catab_AOST"/>
    <property type="match status" value="1"/>
</dbReference>
<dbReference type="Pfam" id="PF04958">
    <property type="entry name" value="AstA"/>
    <property type="match status" value="1"/>
</dbReference>
<dbReference type="PANTHER" id="PTHR30420:SF1">
    <property type="entry name" value="ARGININE N-SUCCINYLTRANSFERASE"/>
    <property type="match status" value="1"/>
</dbReference>
<evidence type="ECO:0000313" key="6">
    <source>
        <dbReference type="Proteomes" id="UP000198623"/>
    </source>
</evidence>
<evidence type="ECO:0000256" key="1">
    <source>
        <dbReference type="ARBA" id="ARBA00022503"/>
    </source>
</evidence>
<dbReference type="Proteomes" id="UP000198623">
    <property type="component" value="Unassembled WGS sequence"/>
</dbReference>
<dbReference type="STRING" id="1045558.SAMN05216175_11363"/>
<dbReference type="EMBL" id="FOOU01000013">
    <property type="protein sequence ID" value="SFG77288.1"/>
    <property type="molecule type" value="Genomic_DNA"/>
</dbReference>
<sequence length="337" mass="37911">MLLIRPLTFADLQGLERLAVISGGRMTTLPANRDHLNELINRTRQSLRKEVTQYSDESYHFALEDQTNGEIVGVCGVDASVGMNTPFYSYRVDDVVHASNELQIHNRIPALHLCQDYTGSARLCTLFLDKAHRTTANLNLLSRCRMLFIAQYPERFANKLIAELQGVADSENRSPFWECLGRHFFNMDFNKANYLTGINSKGFIADLMPHYPVYVPLLSAEAQAALGQPRPDMAEVKTLLEAEGFSYRRYVDIFDAGPTLEARTRDIHTVAQNRLTEVKIGNTDATEQPVDVLISNLGRENFRCLITSLDPQHPVITSEVAEALLLSSGDKVRIIRL</sequence>
<evidence type="ECO:0000256" key="2">
    <source>
        <dbReference type="ARBA" id="ARBA00022679"/>
    </source>
</evidence>
<evidence type="ECO:0000313" key="5">
    <source>
        <dbReference type="EMBL" id="SFG77288.1"/>
    </source>
</evidence>
<dbReference type="InterPro" id="IPR017650">
    <property type="entry name" value="Arginine_N-succinylTrfase"/>
</dbReference>
<dbReference type="RefSeq" id="WP_090729410.1">
    <property type="nucleotide sequence ID" value="NZ_FOOU01000013.1"/>
</dbReference>
<evidence type="ECO:0000256" key="3">
    <source>
        <dbReference type="ARBA" id="ARBA00023315"/>
    </source>
</evidence>
<keyword evidence="3" id="KW-0012">Acyltransferase</keyword>
<accession>A0A1I2UJR3</accession>
<dbReference type="GO" id="GO:0008791">
    <property type="term" value="F:arginine N-succinyltransferase activity"/>
    <property type="evidence" value="ECO:0007669"/>
    <property type="project" value="UniProtKB-UniRule"/>
</dbReference>
<name>A0A1I2UJR3_9GAMM</name>
<dbReference type="PANTHER" id="PTHR30420">
    <property type="entry name" value="N-SUCCINYLARGININE DIHYDROLASE"/>
    <property type="match status" value="1"/>
</dbReference>
<dbReference type="SUPFAM" id="SSF55729">
    <property type="entry name" value="Acyl-CoA N-acyltransferases (Nat)"/>
    <property type="match status" value="1"/>
</dbReference>